<proteinExistence type="predicted"/>
<dbReference type="AlphaFoldDB" id="A0A117IDE3"/>
<evidence type="ECO:0000313" key="3">
    <source>
        <dbReference type="Proteomes" id="UP000069705"/>
    </source>
</evidence>
<dbReference type="EMBL" id="BCSZ01000010">
    <property type="protein sequence ID" value="GAT00941.1"/>
    <property type="molecule type" value="Genomic_DNA"/>
</dbReference>
<reference evidence="2 3" key="1">
    <citation type="journal article" date="2016" name="Genome Announc.">
        <title>Draft Genome Sequences of Five Rapidly Growing Mycobacterium Species, M. thermoresistibile, M. fortuitum subsp. acetamidolyticum, M. canariasense, M. brisbanense, and M. novocastrense.</title>
        <authorList>
            <person name="Katahira K."/>
            <person name="Ogura Y."/>
            <person name="Gotoh Y."/>
            <person name="Hayashi T."/>
        </authorList>
    </citation>
    <scope>NUCLEOTIDE SEQUENCE [LARGE SCALE GENOMIC DNA]</scope>
    <source>
        <strain evidence="2 3">JCM6368</strain>
    </source>
</reference>
<evidence type="ECO:0000313" key="2">
    <source>
        <dbReference type="EMBL" id="GAT00941.1"/>
    </source>
</evidence>
<gene>
    <name evidence="2" type="ORF">RMCFA_1055</name>
</gene>
<sequence>MIRGLDHIEPLTADLPGVRRQPAEVIRVAYWYGVRLHNYGWRLRSVRYQALGRDWCSTEVALETPTHRATVYRADKTTTATDLPGVFAAAVREVGISGGQRAMDRLLERLDPMLGEHLDPGVRHLWRHYNAEQIVWWAAHQLIDENGWTLTEFGSDMARGGFLALIPGDTIAVYPAGMADDGTYAGALARAIGRLSADQVAFVGHQLGAYQQQIRQTPTASGQRPGRGGAVR</sequence>
<comment type="caution">
    <text evidence="2">The sequence shown here is derived from an EMBL/GenBank/DDBJ whole genome shotgun (WGS) entry which is preliminary data.</text>
</comment>
<dbReference type="RefSeq" id="WP_131808977.1">
    <property type="nucleotide sequence ID" value="NZ_BCSZ01000010.1"/>
</dbReference>
<feature type="compositionally biased region" description="Polar residues" evidence="1">
    <location>
        <begin position="213"/>
        <end position="222"/>
    </location>
</feature>
<protein>
    <submittedName>
        <fullName evidence="2">Uncharacterized protein</fullName>
    </submittedName>
</protein>
<dbReference type="Proteomes" id="UP000069705">
    <property type="component" value="Unassembled WGS sequence"/>
</dbReference>
<reference evidence="3" key="2">
    <citation type="submission" date="2016-02" db="EMBL/GenBank/DDBJ databases">
        <title>Draft genome sequence of five rapidly growing Mycobacterium species.</title>
        <authorList>
            <person name="Katahira K."/>
            <person name="Gotou Y."/>
            <person name="Iida K."/>
            <person name="Ogura Y."/>
            <person name="Hayashi T."/>
        </authorList>
    </citation>
    <scope>NUCLEOTIDE SEQUENCE [LARGE SCALE GENOMIC DNA]</scope>
    <source>
        <strain evidence="3">JCM6368</strain>
    </source>
</reference>
<feature type="region of interest" description="Disordered" evidence="1">
    <location>
        <begin position="213"/>
        <end position="232"/>
    </location>
</feature>
<accession>A0A117IDE3</accession>
<evidence type="ECO:0000256" key="1">
    <source>
        <dbReference type="SAM" id="MobiDB-lite"/>
    </source>
</evidence>
<name>A0A117IDE3_MYCFO</name>
<organism evidence="2 3">
    <name type="scientific">Mycolicibacterium fortuitum subsp. acetamidolyticum</name>
    <dbReference type="NCBI Taxonomy" id="144550"/>
    <lineage>
        <taxon>Bacteria</taxon>
        <taxon>Bacillati</taxon>
        <taxon>Actinomycetota</taxon>
        <taxon>Actinomycetes</taxon>
        <taxon>Mycobacteriales</taxon>
        <taxon>Mycobacteriaceae</taxon>
        <taxon>Mycolicibacterium</taxon>
    </lineage>
</organism>